<organism evidence="5 6">
    <name type="scientific">Streptomyces halobius</name>
    <dbReference type="NCBI Taxonomy" id="2879846"/>
    <lineage>
        <taxon>Bacteria</taxon>
        <taxon>Bacillati</taxon>
        <taxon>Actinomycetota</taxon>
        <taxon>Actinomycetes</taxon>
        <taxon>Kitasatosporales</taxon>
        <taxon>Streptomycetaceae</taxon>
        <taxon>Streptomyces</taxon>
    </lineage>
</organism>
<dbReference type="InterPro" id="IPR051398">
    <property type="entry name" value="Polysacch_Deacetylase"/>
</dbReference>
<sequence>MSVEPLTVEPKSVAPEPAGHLLVDAPPVAAPVPAPVPAARRPRGNPPWVLLYHSVAEDPYHITVSPGRLDRQLRWLRDRGLRGVSVDALLRSRAAGRGTGLVGLTFDDGYADFLSDALPLLRRHDCTATVFVMPGRAGGDNAWDPLGPRKPLLTEDGIRAVADAGMEIGSHGLLHQDLTTADGVTLVRETAVSRALLTELTGRAPEGFCYPYGAVDTRAVEAVRGAGYGYACAIDPGPLTGLLALPRVHIGAADTSWRLHLKRLLHPLRRRPLPEESTPTTSTADPAAGGTL</sequence>
<evidence type="ECO:0000313" key="6">
    <source>
        <dbReference type="Proteomes" id="UP000830115"/>
    </source>
</evidence>
<feature type="compositionally biased region" description="Low complexity" evidence="3">
    <location>
        <begin position="277"/>
        <end position="292"/>
    </location>
</feature>
<keyword evidence="2" id="KW-0732">Signal</keyword>
<evidence type="ECO:0000259" key="4">
    <source>
        <dbReference type="PROSITE" id="PS51677"/>
    </source>
</evidence>
<dbReference type="InterPro" id="IPR011330">
    <property type="entry name" value="Glyco_hydro/deAcase_b/a-brl"/>
</dbReference>
<evidence type="ECO:0000256" key="2">
    <source>
        <dbReference type="ARBA" id="ARBA00022729"/>
    </source>
</evidence>
<evidence type="ECO:0000256" key="1">
    <source>
        <dbReference type="ARBA" id="ARBA00004613"/>
    </source>
</evidence>
<reference evidence="5" key="1">
    <citation type="submission" date="2021-10" db="EMBL/GenBank/DDBJ databases">
        <title>Streptomyces nigrumlapis sp.nov.,an antimicrobial producing actinobacterium isolated from Black Gobi rocks.</title>
        <authorList>
            <person name="Wen Y."/>
            <person name="Zhang W."/>
            <person name="Liu X.G."/>
        </authorList>
    </citation>
    <scope>NUCLEOTIDE SEQUENCE</scope>
    <source>
        <strain evidence="5">ST13-2-2</strain>
    </source>
</reference>
<feature type="domain" description="NodB homology" evidence="4">
    <location>
        <begin position="100"/>
        <end position="292"/>
    </location>
</feature>
<feature type="region of interest" description="Disordered" evidence="3">
    <location>
        <begin position="270"/>
        <end position="292"/>
    </location>
</feature>
<dbReference type="Gene3D" id="3.20.20.370">
    <property type="entry name" value="Glycoside hydrolase/deacetylase"/>
    <property type="match status" value="1"/>
</dbReference>
<evidence type="ECO:0000313" key="5">
    <source>
        <dbReference type="EMBL" id="UQA95279.1"/>
    </source>
</evidence>
<gene>
    <name evidence="5" type="ORF">K9S39_28555</name>
</gene>
<dbReference type="Pfam" id="PF01522">
    <property type="entry name" value="Polysacc_deac_1"/>
    <property type="match status" value="1"/>
</dbReference>
<dbReference type="PANTHER" id="PTHR34216:SF3">
    <property type="entry name" value="POLY-BETA-1,6-N-ACETYL-D-GLUCOSAMINE N-DEACETYLASE"/>
    <property type="match status" value="1"/>
</dbReference>
<protein>
    <submittedName>
        <fullName evidence="5">Polysaccharide deacetylase family protein</fullName>
    </submittedName>
</protein>
<proteinExistence type="predicted"/>
<dbReference type="PROSITE" id="PS51677">
    <property type="entry name" value="NODB"/>
    <property type="match status" value="1"/>
</dbReference>
<dbReference type="CDD" id="cd10918">
    <property type="entry name" value="CE4_NodB_like_5s_6s"/>
    <property type="match status" value="1"/>
</dbReference>
<name>A0ABY4MEW8_9ACTN</name>
<evidence type="ECO:0000256" key="3">
    <source>
        <dbReference type="SAM" id="MobiDB-lite"/>
    </source>
</evidence>
<dbReference type="SUPFAM" id="SSF88713">
    <property type="entry name" value="Glycoside hydrolase/deacetylase"/>
    <property type="match status" value="1"/>
</dbReference>
<dbReference type="EMBL" id="CP086322">
    <property type="protein sequence ID" value="UQA95279.1"/>
    <property type="molecule type" value="Genomic_DNA"/>
</dbReference>
<comment type="subcellular location">
    <subcellularLocation>
        <location evidence="1">Secreted</location>
    </subcellularLocation>
</comment>
<dbReference type="Proteomes" id="UP000830115">
    <property type="component" value="Chromosome"/>
</dbReference>
<accession>A0ABY4MEW8</accession>
<dbReference type="PANTHER" id="PTHR34216">
    <property type="match status" value="1"/>
</dbReference>
<keyword evidence="6" id="KW-1185">Reference proteome</keyword>
<dbReference type="InterPro" id="IPR002509">
    <property type="entry name" value="NODB_dom"/>
</dbReference>